<dbReference type="EMBL" id="PDJF01000001">
    <property type="protein sequence ID" value="PFG27347.1"/>
    <property type="molecule type" value="Genomic_DNA"/>
</dbReference>
<dbReference type="RefSeq" id="WP_098388753.1">
    <property type="nucleotide sequence ID" value="NZ_LS483464.1"/>
</dbReference>
<evidence type="ECO:0000256" key="1">
    <source>
        <dbReference type="SAM" id="MobiDB-lite"/>
    </source>
</evidence>
<evidence type="ECO:0000259" key="4">
    <source>
        <dbReference type="Pfam" id="PF15420"/>
    </source>
</evidence>
<comment type="caution">
    <text evidence="5">The sequence shown here is derived from an EMBL/GenBank/DDBJ whole genome shotgun (WGS) entry which is preliminary data.</text>
</comment>
<keyword evidence="6" id="KW-1185">Reference proteome</keyword>
<feature type="transmembrane region" description="Helical" evidence="2">
    <location>
        <begin position="88"/>
        <end position="107"/>
    </location>
</feature>
<dbReference type="InterPro" id="IPR027788">
    <property type="entry name" value="Alpha/beta-hydrolase_N_dom"/>
</dbReference>
<dbReference type="Pfam" id="PF15420">
    <property type="entry name" value="Abhydrolase_9_N"/>
    <property type="match status" value="1"/>
</dbReference>
<dbReference type="InterPro" id="IPR027787">
    <property type="entry name" value="Alpha/beta-hydrolase_catalytic"/>
</dbReference>
<feature type="transmembrane region" description="Helical" evidence="2">
    <location>
        <begin position="164"/>
        <end position="182"/>
    </location>
</feature>
<feature type="transmembrane region" description="Helical" evidence="2">
    <location>
        <begin position="45"/>
        <end position="68"/>
    </location>
</feature>
<evidence type="ECO:0000313" key="6">
    <source>
        <dbReference type="Proteomes" id="UP000221653"/>
    </source>
</evidence>
<dbReference type="Proteomes" id="UP000221653">
    <property type="component" value="Unassembled WGS sequence"/>
</dbReference>
<protein>
    <submittedName>
        <fullName evidence="5">Putative membrane protein</fullName>
    </submittedName>
</protein>
<evidence type="ECO:0000259" key="3">
    <source>
        <dbReference type="Pfam" id="PF10081"/>
    </source>
</evidence>
<dbReference type="AlphaFoldDB" id="A0A2A9DKS9"/>
<evidence type="ECO:0000313" key="5">
    <source>
        <dbReference type="EMBL" id="PFG27347.1"/>
    </source>
</evidence>
<feature type="domain" description="Alpha/beta-hydrolase N-terminal" evidence="4">
    <location>
        <begin position="34"/>
        <end position="239"/>
    </location>
</feature>
<reference evidence="5 6" key="1">
    <citation type="submission" date="2017-10" db="EMBL/GenBank/DDBJ databases">
        <title>Sequencing the genomes of 1000 actinobacteria strains.</title>
        <authorList>
            <person name="Klenk H.-P."/>
        </authorList>
    </citation>
    <scope>NUCLEOTIDE SEQUENCE [LARGE SCALE GENOMIC DNA]</scope>
    <source>
        <strain evidence="5 6">DSM 20688</strain>
    </source>
</reference>
<organism evidence="5 6">
    <name type="scientific">Corynebacterium renale</name>
    <dbReference type="NCBI Taxonomy" id="1724"/>
    <lineage>
        <taxon>Bacteria</taxon>
        <taxon>Bacillati</taxon>
        <taxon>Actinomycetota</taxon>
        <taxon>Actinomycetes</taxon>
        <taxon>Mycobacteriales</taxon>
        <taxon>Corynebacteriaceae</taxon>
        <taxon>Corynebacterium</taxon>
    </lineage>
</organism>
<dbReference type="STRING" id="1724.GCA_001044175_00825"/>
<dbReference type="Pfam" id="PF10081">
    <property type="entry name" value="Abhydrolase_9"/>
    <property type="match status" value="1"/>
</dbReference>
<accession>A0A2A9DKS9</accession>
<keyword evidence="2" id="KW-0472">Membrane</keyword>
<feature type="transmembrane region" description="Helical" evidence="2">
    <location>
        <begin position="122"/>
        <end position="143"/>
    </location>
</feature>
<sequence>MAEPDARTSRMTRFAATLHPWGVVAATLAFIVALSPSLLPRDWFYQGVVSGVAASLTYPLGFVSQCLWHTLPGSWRASPRTRWIVERVAPVIAMLWIIGFVIAARGWQNDLAALTGAPLPSLWGSLLIVPTGLAFFLLIIGVGRIIGWLARRIAHRLPGSWQDTVRASVAWVLVLIVGAWVVERALPGTLVAGAERAFAVVNTVPDAPAPEQPQRSGSPESRIAHENTGKQGARFLAQGLDAAGLAQATGSPAREPIRIYPGALAAPTDRERAELAIAELERTGAAEREAMLLVMTTGTGWVNLHAAQAFEMLYGGDTAIVAEQYSNIPSAYHFFTDGHDVATAGRDFLGPIIDWWNTLDPENRPELYLYGESLGTTGVETAFSGMRDIIASVDGILLAGPPNFNPLHTELTEARDPDSREVLPRLSDVTAVRFADDRDMIRTWYGDGAAPDWGPTRVLYIQNASDPVVWWSPQLLFQEPEWLKEEAGRDRLPQMRWFPIITFLQVAADLPVSQNAPQGSGHNYGADLLDGFAAIAGPDRFTPEQVAGLYAPYAAATTAEPIR</sequence>
<keyword evidence="2" id="KW-1133">Transmembrane helix</keyword>
<gene>
    <name evidence="5" type="ORF">ATK06_0403</name>
</gene>
<feature type="transmembrane region" description="Helical" evidence="2">
    <location>
        <begin position="21"/>
        <end position="39"/>
    </location>
</feature>
<proteinExistence type="predicted"/>
<dbReference type="OrthoDB" id="4397445at2"/>
<feature type="region of interest" description="Disordered" evidence="1">
    <location>
        <begin position="205"/>
        <end position="228"/>
    </location>
</feature>
<evidence type="ECO:0000256" key="2">
    <source>
        <dbReference type="SAM" id="Phobius"/>
    </source>
</evidence>
<name>A0A2A9DKS9_9CORY</name>
<feature type="domain" description="Alpha/beta-hydrolase catalytic" evidence="3">
    <location>
        <begin position="257"/>
        <end position="547"/>
    </location>
</feature>
<keyword evidence="2" id="KW-0812">Transmembrane</keyword>